<dbReference type="GO" id="GO:0005743">
    <property type="term" value="C:mitochondrial inner membrane"/>
    <property type="evidence" value="ECO:0007669"/>
    <property type="project" value="TreeGrafter"/>
</dbReference>
<sequence length="141" mass="15662">MACGRYCRLAPPPLDPWEELQANSSTTQLTVMMGGTWFNQLFGDPDKVDSSLLLDVAVTTVGQHLKITSEPLRSFTTIQKDCIPQYTLGHTDRLEQMESYIAERSLPLSLVGCSYRGVGVNDCVLSARKAVTDFLKTCERD</sequence>
<dbReference type="PANTHER" id="PTHR42923:SF3">
    <property type="entry name" value="PROTOPORPHYRINOGEN OXIDASE"/>
    <property type="match status" value="1"/>
</dbReference>
<dbReference type="InterPro" id="IPR002937">
    <property type="entry name" value="Amino_oxidase"/>
</dbReference>
<dbReference type="PANTHER" id="PTHR42923">
    <property type="entry name" value="PROTOPORPHYRINOGEN OXIDASE"/>
    <property type="match status" value="1"/>
</dbReference>
<evidence type="ECO:0000313" key="5">
    <source>
        <dbReference type="Proteomes" id="UP000838412"/>
    </source>
</evidence>
<name>A0A8J9Z4U1_BRALA</name>
<keyword evidence="1" id="KW-0285">Flavoprotein</keyword>
<dbReference type="GO" id="GO:0004729">
    <property type="term" value="F:oxygen-dependent protoporphyrinogen oxidase activity"/>
    <property type="evidence" value="ECO:0007669"/>
    <property type="project" value="TreeGrafter"/>
</dbReference>
<dbReference type="InterPro" id="IPR036188">
    <property type="entry name" value="FAD/NAD-bd_sf"/>
</dbReference>
<dbReference type="SUPFAM" id="SSF54373">
    <property type="entry name" value="FAD-linked reductases, C-terminal domain"/>
    <property type="match status" value="1"/>
</dbReference>
<protein>
    <submittedName>
        <fullName evidence="4">PPOX protein</fullName>
    </submittedName>
</protein>
<dbReference type="Pfam" id="PF01593">
    <property type="entry name" value="Amino_oxidase"/>
    <property type="match status" value="1"/>
</dbReference>
<evidence type="ECO:0000313" key="4">
    <source>
        <dbReference type="EMBL" id="CAH1247351.1"/>
    </source>
</evidence>
<dbReference type="InterPro" id="IPR050464">
    <property type="entry name" value="Zeta_carotene_desat/Oxidored"/>
</dbReference>
<dbReference type="Gene3D" id="3.50.50.60">
    <property type="entry name" value="FAD/NAD(P)-binding domain"/>
    <property type="match status" value="1"/>
</dbReference>
<dbReference type="EMBL" id="OV696701">
    <property type="protein sequence ID" value="CAH1247351.1"/>
    <property type="molecule type" value="Genomic_DNA"/>
</dbReference>
<reference evidence="4" key="1">
    <citation type="submission" date="2022-01" db="EMBL/GenBank/DDBJ databases">
        <authorList>
            <person name="Braso-Vives M."/>
        </authorList>
    </citation>
    <scope>NUCLEOTIDE SEQUENCE</scope>
</reference>
<dbReference type="GO" id="GO:0006783">
    <property type="term" value="P:heme biosynthetic process"/>
    <property type="evidence" value="ECO:0007669"/>
    <property type="project" value="TreeGrafter"/>
</dbReference>
<evidence type="ECO:0000256" key="2">
    <source>
        <dbReference type="ARBA" id="ARBA00022827"/>
    </source>
</evidence>
<dbReference type="OrthoDB" id="419752at2759"/>
<accession>A0A8J9Z4U1</accession>
<keyword evidence="5" id="KW-1185">Reference proteome</keyword>
<feature type="domain" description="Amine oxidase" evidence="3">
    <location>
        <begin position="17"/>
        <end position="132"/>
    </location>
</feature>
<proteinExistence type="predicted"/>
<dbReference type="AlphaFoldDB" id="A0A8J9Z4U1"/>
<dbReference type="Proteomes" id="UP000838412">
    <property type="component" value="Chromosome 16"/>
</dbReference>
<gene>
    <name evidence="4" type="primary">PPOX</name>
    <name evidence="4" type="ORF">BLAG_LOCUS9045</name>
</gene>
<evidence type="ECO:0000259" key="3">
    <source>
        <dbReference type="Pfam" id="PF01593"/>
    </source>
</evidence>
<keyword evidence="2" id="KW-0274">FAD</keyword>
<evidence type="ECO:0000256" key="1">
    <source>
        <dbReference type="ARBA" id="ARBA00022630"/>
    </source>
</evidence>
<organism evidence="4 5">
    <name type="scientific">Branchiostoma lanceolatum</name>
    <name type="common">Common lancelet</name>
    <name type="synonym">Amphioxus lanceolatum</name>
    <dbReference type="NCBI Taxonomy" id="7740"/>
    <lineage>
        <taxon>Eukaryota</taxon>
        <taxon>Metazoa</taxon>
        <taxon>Chordata</taxon>
        <taxon>Cephalochordata</taxon>
        <taxon>Leptocardii</taxon>
        <taxon>Amphioxiformes</taxon>
        <taxon>Branchiostomatidae</taxon>
        <taxon>Branchiostoma</taxon>
    </lineage>
</organism>